<name>A0A4E0R7H4_FASHE</name>
<comment type="caution">
    <text evidence="1">The sequence shown here is derived from an EMBL/GenBank/DDBJ whole genome shotgun (WGS) entry which is preliminary data.</text>
</comment>
<gene>
    <name evidence="1" type="ORF">D915_010605</name>
</gene>
<sequence>MRWVTPQCLEYTLLFSDSEKPISFRVSVLYIPYDRIQSDASIDQTAVRKNQLFLTASFAQAWYSLRHRLAVVDSVIE</sequence>
<protein>
    <submittedName>
        <fullName evidence="1">Uncharacterized protein</fullName>
    </submittedName>
</protein>
<dbReference type="Proteomes" id="UP000230066">
    <property type="component" value="Unassembled WGS sequence"/>
</dbReference>
<proteinExistence type="predicted"/>
<dbReference type="EMBL" id="JXXN02015581">
    <property type="protein sequence ID" value="THD18208.1"/>
    <property type="molecule type" value="Genomic_DNA"/>
</dbReference>
<accession>A0A4E0R7H4</accession>
<reference evidence="1" key="1">
    <citation type="submission" date="2019-03" db="EMBL/GenBank/DDBJ databases">
        <title>Improved annotation for the trematode Fasciola hepatica.</title>
        <authorList>
            <person name="Choi Y.-J."/>
            <person name="Martin J."/>
            <person name="Mitreva M."/>
        </authorList>
    </citation>
    <scope>NUCLEOTIDE SEQUENCE [LARGE SCALE GENOMIC DNA]</scope>
</reference>
<keyword evidence="2" id="KW-1185">Reference proteome</keyword>
<organism evidence="1 2">
    <name type="scientific">Fasciola hepatica</name>
    <name type="common">Liver fluke</name>
    <dbReference type="NCBI Taxonomy" id="6192"/>
    <lineage>
        <taxon>Eukaryota</taxon>
        <taxon>Metazoa</taxon>
        <taxon>Spiralia</taxon>
        <taxon>Lophotrochozoa</taxon>
        <taxon>Platyhelminthes</taxon>
        <taxon>Trematoda</taxon>
        <taxon>Digenea</taxon>
        <taxon>Plagiorchiida</taxon>
        <taxon>Echinostomata</taxon>
        <taxon>Echinostomatoidea</taxon>
        <taxon>Fasciolidae</taxon>
        <taxon>Fasciola</taxon>
    </lineage>
</organism>
<dbReference type="AlphaFoldDB" id="A0A4E0R7H4"/>
<evidence type="ECO:0000313" key="1">
    <source>
        <dbReference type="EMBL" id="THD18208.1"/>
    </source>
</evidence>
<evidence type="ECO:0000313" key="2">
    <source>
        <dbReference type="Proteomes" id="UP000230066"/>
    </source>
</evidence>